<dbReference type="OrthoDB" id="338143at2"/>
<dbReference type="Proteomes" id="UP000255355">
    <property type="component" value="Unassembled WGS sequence"/>
</dbReference>
<keyword evidence="5" id="KW-1185">Reference proteome</keyword>
<evidence type="ECO:0000313" key="4">
    <source>
        <dbReference type="EMBL" id="RDI54112.1"/>
    </source>
</evidence>
<comment type="caution">
    <text evidence="4">The sequence shown here is derived from an EMBL/GenBank/DDBJ whole genome shotgun (WGS) entry which is preliminary data.</text>
</comment>
<dbReference type="GO" id="GO:0005576">
    <property type="term" value="C:extracellular region"/>
    <property type="evidence" value="ECO:0007669"/>
    <property type="project" value="TreeGrafter"/>
</dbReference>
<keyword evidence="1" id="KW-0472">Membrane</keyword>
<evidence type="ECO:0000313" key="5">
    <source>
        <dbReference type="Proteomes" id="UP000255355"/>
    </source>
</evidence>
<evidence type="ECO:0000256" key="1">
    <source>
        <dbReference type="SAM" id="Phobius"/>
    </source>
</evidence>
<protein>
    <submittedName>
        <fullName evidence="4">Phospholipid/cholesterol/gamma-HCH transport system substrate-binding protein</fullName>
    </submittedName>
</protein>
<name>A0A370HB11_9NOCA</name>
<dbReference type="EMBL" id="QQAZ01000002">
    <property type="protein sequence ID" value="RDI54112.1"/>
    <property type="molecule type" value="Genomic_DNA"/>
</dbReference>
<feature type="domain" description="Mammalian cell entry C-terminal" evidence="3">
    <location>
        <begin position="122"/>
        <end position="231"/>
    </location>
</feature>
<feature type="domain" description="Mce/MlaD" evidence="2">
    <location>
        <begin position="36"/>
        <end position="110"/>
    </location>
</feature>
<gene>
    <name evidence="4" type="ORF">DFR68_102236</name>
</gene>
<evidence type="ECO:0000259" key="3">
    <source>
        <dbReference type="Pfam" id="PF11887"/>
    </source>
</evidence>
<dbReference type="PANTHER" id="PTHR33371:SF17">
    <property type="entry name" value="MCE-FAMILY PROTEIN MCE1B"/>
    <property type="match status" value="1"/>
</dbReference>
<dbReference type="InterPro" id="IPR024516">
    <property type="entry name" value="Mce_C"/>
</dbReference>
<dbReference type="InterPro" id="IPR052336">
    <property type="entry name" value="MlaD_Phospholipid_Transporter"/>
</dbReference>
<sequence length="334" mass="35694">MSTRALLLRVSVVVVVLVVALIGVFRVVQRPVRGETDTYTAIFTDANGLRSGDDVRLFGVQVGKVREVGLSGTQARVRFTVTREHPLFTDSKPAIRYQNLSGFRYLDIEQPANPGARRDPKAVFGPSETVPAFDITTLFKGLQPVLAELSPDDLNRFGTSMLAVIQGDGTGLGPALGAIEQLSRYASDKQAVLSTLVGNLAQISDHLGGKSGNTVKLLTNLTNLFIAITDKLPGLIDFANAIPPVLQPLRSMLTVLGVTGDRNRDLDTVLHNAFPDPQEAVDAFGRLPGLIQTFTAALPPTGPEAQMTCTHGAAVAPPAVQVLIAGQRITLCRR</sequence>
<dbReference type="STRING" id="1210089.GCA_001613165_01559"/>
<dbReference type="Pfam" id="PF02470">
    <property type="entry name" value="MlaD"/>
    <property type="match status" value="1"/>
</dbReference>
<dbReference type="Pfam" id="PF11887">
    <property type="entry name" value="Mce4_CUP1"/>
    <property type="match status" value="1"/>
</dbReference>
<dbReference type="GO" id="GO:0051701">
    <property type="term" value="P:biological process involved in interaction with host"/>
    <property type="evidence" value="ECO:0007669"/>
    <property type="project" value="TreeGrafter"/>
</dbReference>
<proteinExistence type="predicted"/>
<accession>A0A370HB11</accession>
<reference evidence="4 5" key="1">
    <citation type="submission" date="2018-07" db="EMBL/GenBank/DDBJ databases">
        <title>Genomic Encyclopedia of Type Strains, Phase IV (KMG-IV): sequencing the most valuable type-strain genomes for metagenomic binning, comparative biology and taxonomic classification.</title>
        <authorList>
            <person name="Goeker M."/>
        </authorList>
    </citation>
    <scope>NUCLEOTIDE SEQUENCE [LARGE SCALE GENOMIC DNA]</scope>
    <source>
        <strain evidence="4 5">DSM 44952</strain>
    </source>
</reference>
<dbReference type="InterPro" id="IPR003399">
    <property type="entry name" value="Mce/MlaD"/>
</dbReference>
<keyword evidence="1" id="KW-1133">Transmembrane helix</keyword>
<dbReference type="AlphaFoldDB" id="A0A370HB11"/>
<organism evidence="4 5">
    <name type="scientific">Nocardia mexicana</name>
    <dbReference type="NCBI Taxonomy" id="279262"/>
    <lineage>
        <taxon>Bacteria</taxon>
        <taxon>Bacillati</taxon>
        <taxon>Actinomycetota</taxon>
        <taxon>Actinomycetes</taxon>
        <taxon>Mycobacteriales</taxon>
        <taxon>Nocardiaceae</taxon>
        <taxon>Nocardia</taxon>
    </lineage>
</organism>
<keyword evidence="1" id="KW-0812">Transmembrane</keyword>
<evidence type="ECO:0000259" key="2">
    <source>
        <dbReference type="Pfam" id="PF02470"/>
    </source>
</evidence>
<dbReference type="PANTHER" id="PTHR33371">
    <property type="entry name" value="INTERMEMBRANE PHOSPHOLIPID TRANSPORT SYSTEM BINDING PROTEIN MLAD-RELATED"/>
    <property type="match status" value="1"/>
</dbReference>
<feature type="transmembrane region" description="Helical" evidence="1">
    <location>
        <begin position="6"/>
        <end position="28"/>
    </location>
</feature>
<dbReference type="RefSeq" id="WP_068015693.1">
    <property type="nucleotide sequence ID" value="NZ_QQAZ01000002.1"/>
</dbReference>